<proteinExistence type="predicted"/>
<evidence type="ECO:0000313" key="1">
    <source>
        <dbReference type="EMBL" id="EGF89632.1"/>
    </source>
</evidence>
<protein>
    <submittedName>
        <fullName evidence="1">Uncharacterized protein</fullName>
    </submittedName>
</protein>
<dbReference type="STRING" id="715226.ABI_40560"/>
<dbReference type="Proteomes" id="UP000006512">
    <property type="component" value="Unassembled WGS sequence"/>
</dbReference>
<evidence type="ECO:0000313" key="2">
    <source>
        <dbReference type="Proteomes" id="UP000006512"/>
    </source>
</evidence>
<dbReference type="AlphaFoldDB" id="F4QSB2"/>
<gene>
    <name evidence="1" type="ORF">ABI_40560</name>
</gene>
<sequence length="54" mass="5958">MNHHSCRNTVHPVTAGATASLLAIIVWCFAATSVSAEDTDRVLIRNWGRRPEKP</sequence>
<keyword evidence="2" id="KW-1185">Reference proteome</keyword>
<accession>F4QSB2</accession>
<reference evidence="2" key="1">
    <citation type="submission" date="2011-03" db="EMBL/GenBank/DDBJ databases">
        <title>Draft genome sequence of Brevundimonas diminuta.</title>
        <authorList>
            <person name="Brown P.J.B."/>
            <person name="Buechlein A."/>
            <person name="Hemmerich C."/>
            <person name="Brun Y.V."/>
        </authorList>
    </citation>
    <scope>NUCLEOTIDE SEQUENCE [LARGE SCALE GENOMIC DNA]</scope>
    <source>
        <strain evidence="2">C19</strain>
    </source>
</reference>
<name>F4QSB2_9CAUL</name>
<organism evidence="1 2">
    <name type="scientific">Asticcacaulis biprosthecium C19</name>
    <dbReference type="NCBI Taxonomy" id="715226"/>
    <lineage>
        <taxon>Bacteria</taxon>
        <taxon>Pseudomonadati</taxon>
        <taxon>Pseudomonadota</taxon>
        <taxon>Alphaproteobacteria</taxon>
        <taxon>Caulobacterales</taxon>
        <taxon>Caulobacteraceae</taxon>
        <taxon>Asticcacaulis</taxon>
    </lineage>
</organism>
<dbReference type="EMBL" id="GL883080">
    <property type="protein sequence ID" value="EGF89632.1"/>
    <property type="molecule type" value="Genomic_DNA"/>
</dbReference>
<dbReference type="HOGENOM" id="CLU_3039988_0_0_5"/>